<accession>A0A0G4B3U8</accession>
<dbReference type="Proteomes" id="UP000035648">
    <property type="component" value="Chromosome"/>
</dbReference>
<gene>
    <name evidence="2" type="ORF">UT28_C0001G0859</name>
</gene>
<keyword evidence="1" id="KW-1133">Transmembrane helix</keyword>
<evidence type="ECO:0000313" key="3">
    <source>
        <dbReference type="Proteomes" id="UP000035648"/>
    </source>
</evidence>
<feature type="transmembrane region" description="Helical" evidence="1">
    <location>
        <begin position="6"/>
        <end position="25"/>
    </location>
</feature>
<dbReference type="STRING" id="1618337.UT28_C0001G0859"/>
<sequence>MKKYLAIISFIVIMIALGVYWIYYLKKAHSTFENYYAFRGCVQLLSKSDEYGYCKAENGSIMKIVKYKDRWFLAGDLPSGRFFDF</sequence>
<reference evidence="2 3" key="1">
    <citation type="journal article" date="2015" name="Nature">
        <title>rRNA introns, odd ribosomes, and small enigmatic genomes across a large radiation of phyla.</title>
        <authorList>
            <person name="Brown C.T."/>
            <person name="Hug L.A."/>
            <person name="Thomas B.C."/>
            <person name="Sharon I."/>
            <person name="Castelle C.J."/>
            <person name="Singh A."/>
            <person name="Wilkins M.J."/>
            <person name="Williams K.H."/>
            <person name="Banfield J.F."/>
        </authorList>
    </citation>
    <scope>NUCLEOTIDE SEQUENCE [LARGE SCALE GENOMIC DNA]</scope>
</reference>
<proteinExistence type="predicted"/>
<evidence type="ECO:0000256" key="1">
    <source>
        <dbReference type="SAM" id="Phobius"/>
    </source>
</evidence>
<keyword evidence="1" id="KW-0472">Membrane</keyword>
<dbReference type="EMBL" id="CP011213">
    <property type="protein sequence ID" value="AKM82636.1"/>
    <property type="molecule type" value="Genomic_DNA"/>
</dbReference>
<organism evidence="2 3">
    <name type="scientific">Berkelbacteria bacterium GW2011_GWE1_39_12</name>
    <dbReference type="NCBI Taxonomy" id="1618337"/>
    <lineage>
        <taxon>Bacteria</taxon>
        <taxon>Candidatus Berkelbacteria</taxon>
    </lineage>
</organism>
<evidence type="ECO:0000313" key="2">
    <source>
        <dbReference type="EMBL" id="AKM82636.1"/>
    </source>
</evidence>
<dbReference type="KEGG" id="bbgw:UT28_C0001G0859"/>
<protein>
    <submittedName>
        <fullName evidence="2">Uncharacterized protein</fullName>
    </submittedName>
</protein>
<dbReference type="AlphaFoldDB" id="A0A0G4B3U8"/>
<name>A0A0G4B3U8_9BACT</name>
<keyword evidence="1" id="KW-0812">Transmembrane</keyword>